<dbReference type="NCBIfam" id="TIGR01129">
    <property type="entry name" value="secD"/>
    <property type="match status" value="1"/>
</dbReference>
<comment type="caution">
    <text evidence="13">The sequence shown here is derived from an EMBL/GenBank/DDBJ whole genome shotgun (WGS) entry which is preliminary data.</text>
</comment>
<dbReference type="Gene3D" id="3.30.70.3400">
    <property type="match status" value="1"/>
</dbReference>
<keyword evidence="4 9" id="KW-0812">Transmembrane</keyword>
<dbReference type="AlphaFoldDB" id="A0A2M6XE35"/>
<reference evidence="14" key="1">
    <citation type="submission" date="2017-09" db="EMBL/GenBank/DDBJ databases">
        <title>Depth-based differentiation of microbial function through sediment-hosted aquifers and enrichment of novel symbionts in the deep terrestrial subsurface.</title>
        <authorList>
            <person name="Probst A.J."/>
            <person name="Ladd B."/>
            <person name="Jarett J.K."/>
            <person name="Geller-Mcgrath D.E."/>
            <person name="Sieber C.M.K."/>
            <person name="Emerson J.B."/>
            <person name="Anantharaman K."/>
            <person name="Thomas B.C."/>
            <person name="Malmstrom R."/>
            <person name="Stieglmeier M."/>
            <person name="Klingl A."/>
            <person name="Woyke T."/>
            <person name="Ryan C.M."/>
            <person name="Banfield J.F."/>
        </authorList>
    </citation>
    <scope>NUCLEOTIDE SEQUENCE [LARGE SCALE GENOMIC DNA]</scope>
</reference>
<evidence type="ECO:0000256" key="6">
    <source>
        <dbReference type="ARBA" id="ARBA00022989"/>
    </source>
</evidence>
<dbReference type="GO" id="GO:0015450">
    <property type="term" value="F:protein-transporting ATPase activity"/>
    <property type="evidence" value="ECO:0007669"/>
    <property type="project" value="InterPro"/>
</dbReference>
<dbReference type="InterPro" id="IPR055344">
    <property type="entry name" value="SecD_SecF_C_bact"/>
</dbReference>
<dbReference type="PRINTS" id="PR00702">
    <property type="entry name" value="ACRIFLAVINRP"/>
</dbReference>
<evidence type="ECO:0000313" key="13">
    <source>
        <dbReference type="EMBL" id="PIU03951.1"/>
    </source>
</evidence>
<dbReference type="InterPro" id="IPR048631">
    <property type="entry name" value="SecD_1st"/>
</dbReference>
<sequence>MQNRKILFWLILFITLISVVIDLPKNLPVKFSVGKIKVDTTISGSNIDFSLGSMQIKRELEIKQGLDLSGGTHLVFQADMNGVAENDRQSAIEAVRNNIERRVNFFGISEPTVQTSKVNNEYRLIVELPGVKDVNQAIDLIGQTAQLMFYEQKEASPAAGFIPTDLTGKDLKSSIVKFDQNSGQPIVGLEFSADGAKKFADITTRNVKKIVAIYLDQAPISMPTVDEAITSGQAVIRGNFTLETAKQLSTLLNAGALPVPIKIIEQRNVGATLGQESVQKSVRAGMVGLLMVAGFMWAYYGKLGFLADLALIIYGLITLALYKLIPVTLTLPGIAGFILSIGMAVDSNILIFERMKEETRAGCHWKRAMELGFGRAWDSIRDANICTLITCFILFNPFNWNFLNVSGMIRGFALTLGLGIFISLFTGIVVTRTLLRVLYHGKEDLK</sequence>
<dbReference type="Pfam" id="PF22599">
    <property type="entry name" value="SecDF_P1_head"/>
    <property type="match status" value="1"/>
</dbReference>
<dbReference type="Pfam" id="PF02355">
    <property type="entry name" value="SecD_SecF_C"/>
    <property type="match status" value="1"/>
</dbReference>
<dbReference type="PANTHER" id="PTHR30081:SF1">
    <property type="entry name" value="PROTEIN TRANSLOCASE SUBUNIT SECD"/>
    <property type="match status" value="1"/>
</dbReference>
<dbReference type="InterPro" id="IPR054384">
    <property type="entry name" value="SecDF_P1_head"/>
</dbReference>
<keyword evidence="8 9" id="KW-0472">Membrane</keyword>
<keyword evidence="6 9" id="KW-1133">Transmembrane helix</keyword>
<feature type="transmembrane region" description="Helical" evidence="9">
    <location>
        <begin position="331"/>
        <end position="352"/>
    </location>
</feature>
<dbReference type="GO" id="GO:0006605">
    <property type="term" value="P:protein targeting"/>
    <property type="evidence" value="ECO:0007669"/>
    <property type="project" value="UniProtKB-UniRule"/>
</dbReference>
<comment type="function">
    <text evidence="9">Part of the Sec protein translocase complex. Interacts with the SecYEG preprotein conducting channel. SecDF uses the proton motive force (PMF) to complete protein translocation after the ATP-dependent function of SecA.</text>
</comment>
<name>A0A2M6XE35_9BACT</name>
<proteinExistence type="inferred from homology"/>
<evidence type="ECO:0000256" key="5">
    <source>
        <dbReference type="ARBA" id="ARBA00022927"/>
    </source>
</evidence>
<dbReference type="GO" id="GO:0005886">
    <property type="term" value="C:plasma membrane"/>
    <property type="evidence" value="ECO:0007669"/>
    <property type="project" value="UniProtKB-SubCell"/>
</dbReference>
<comment type="subunit">
    <text evidence="9">Forms a complex with SecF. Part of the essential Sec protein translocation apparatus which comprises SecA, SecYEG and auxiliary proteins SecDF. Other proteins may also be involved.</text>
</comment>
<keyword evidence="7 9" id="KW-0811">Translocation</keyword>
<dbReference type="InterPro" id="IPR005791">
    <property type="entry name" value="SecD"/>
</dbReference>
<evidence type="ECO:0000259" key="12">
    <source>
        <dbReference type="Pfam" id="PF22599"/>
    </source>
</evidence>
<feature type="transmembrane region" description="Helical" evidence="9">
    <location>
        <begin position="305"/>
        <end position="325"/>
    </location>
</feature>
<dbReference type="GO" id="GO:0065002">
    <property type="term" value="P:intracellular protein transmembrane transport"/>
    <property type="evidence" value="ECO:0007669"/>
    <property type="project" value="UniProtKB-UniRule"/>
</dbReference>
<organism evidence="13 14">
    <name type="scientific">Candidatus Shapirobacteria bacterium CG08_land_8_20_14_0_20_39_18</name>
    <dbReference type="NCBI Taxonomy" id="1974883"/>
    <lineage>
        <taxon>Bacteria</taxon>
        <taxon>Candidatus Shapironibacteriota</taxon>
    </lineage>
</organism>
<dbReference type="InterPro" id="IPR048634">
    <property type="entry name" value="SecD_SecF_C"/>
</dbReference>
<protein>
    <recommendedName>
        <fullName evidence="9">Protein translocase subunit SecD</fullName>
    </recommendedName>
</protein>
<comment type="similarity">
    <text evidence="9">Belongs to the SecD/SecF family. SecD subfamily.</text>
</comment>
<keyword evidence="5 9" id="KW-0653">Protein transport</keyword>
<dbReference type="PANTHER" id="PTHR30081">
    <property type="entry name" value="PROTEIN-EXPORT MEMBRANE PROTEIN SEC"/>
    <property type="match status" value="1"/>
</dbReference>
<feature type="domain" description="Protein export membrane protein SecD/SecF C-terminal" evidence="10">
    <location>
        <begin position="261"/>
        <end position="438"/>
    </location>
</feature>
<evidence type="ECO:0000259" key="10">
    <source>
        <dbReference type="Pfam" id="PF02355"/>
    </source>
</evidence>
<dbReference type="InterPro" id="IPR001036">
    <property type="entry name" value="Acrflvin-R"/>
</dbReference>
<dbReference type="Gene3D" id="3.30.1360.200">
    <property type="match status" value="1"/>
</dbReference>
<dbReference type="GO" id="GO:0043952">
    <property type="term" value="P:protein transport by the Sec complex"/>
    <property type="evidence" value="ECO:0007669"/>
    <property type="project" value="UniProtKB-UniRule"/>
</dbReference>
<accession>A0A2M6XE35</accession>
<dbReference type="Pfam" id="PF21760">
    <property type="entry name" value="SecD_1st"/>
    <property type="match status" value="1"/>
</dbReference>
<dbReference type="InterPro" id="IPR022813">
    <property type="entry name" value="SecD/SecF_arch_bac"/>
</dbReference>
<evidence type="ECO:0000256" key="4">
    <source>
        <dbReference type="ARBA" id="ARBA00022692"/>
    </source>
</evidence>
<feature type="domain" description="Protein translocase subunit SecDF P1" evidence="11">
    <location>
        <begin position="93"/>
        <end position="153"/>
    </location>
</feature>
<dbReference type="HAMAP" id="MF_01463_B">
    <property type="entry name" value="SecD_B"/>
    <property type="match status" value="1"/>
</dbReference>
<dbReference type="SUPFAM" id="SSF82866">
    <property type="entry name" value="Multidrug efflux transporter AcrB transmembrane domain"/>
    <property type="match status" value="1"/>
</dbReference>
<evidence type="ECO:0000256" key="8">
    <source>
        <dbReference type="ARBA" id="ARBA00023136"/>
    </source>
</evidence>
<evidence type="ECO:0000256" key="1">
    <source>
        <dbReference type="ARBA" id="ARBA00004651"/>
    </source>
</evidence>
<feature type="transmembrane region" description="Helical" evidence="9">
    <location>
        <begin position="412"/>
        <end position="435"/>
    </location>
</feature>
<evidence type="ECO:0000256" key="9">
    <source>
        <dbReference type="HAMAP-Rule" id="MF_01463"/>
    </source>
</evidence>
<keyword evidence="3 9" id="KW-1003">Cell membrane</keyword>
<dbReference type="Proteomes" id="UP000228996">
    <property type="component" value="Unassembled WGS sequence"/>
</dbReference>
<keyword evidence="2 9" id="KW-0813">Transport</keyword>
<evidence type="ECO:0000256" key="2">
    <source>
        <dbReference type="ARBA" id="ARBA00022448"/>
    </source>
</evidence>
<dbReference type="EMBL" id="PEYO01000002">
    <property type="protein sequence ID" value="PIU03951.1"/>
    <property type="molecule type" value="Genomic_DNA"/>
</dbReference>
<gene>
    <name evidence="9 13" type="primary">secD</name>
    <name evidence="13" type="ORF">COT44_00280</name>
</gene>
<evidence type="ECO:0000256" key="3">
    <source>
        <dbReference type="ARBA" id="ARBA00022475"/>
    </source>
</evidence>
<evidence type="ECO:0000259" key="11">
    <source>
        <dbReference type="Pfam" id="PF21760"/>
    </source>
</evidence>
<evidence type="ECO:0000313" key="14">
    <source>
        <dbReference type="Proteomes" id="UP000228996"/>
    </source>
</evidence>
<feature type="domain" description="SecDF P1 head subdomain" evidence="12">
    <location>
        <begin position="165"/>
        <end position="259"/>
    </location>
</feature>
<dbReference type="NCBIfam" id="TIGR00916">
    <property type="entry name" value="2A0604s01"/>
    <property type="match status" value="1"/>
</dbReference>
<comment type="caution">
    <text evidence="9">Lacks conserved residue(s) required for the propagation of feature annotation.</text>
</comment>
<evidence type="ECO:0000256" key="7">
    <source>
        <dbReference type="ARBA" id="ARBA00023010"/>
    </source>
</evidence>
<comment type="subcellular location">
    <subcellularLocation>
        <location evidence="1 9">Cell membrane</location>
        <topology evidence="1 9">Multi-pass membrane protein</topology>
    </subcellularLocation>
</comment>